<accession>A0A7S2G4R1</accession>
<dbReference type="Gene3D" id="2.40.37.10">
    <property type="entry name" value="Lyase, Ornithine Decarboxylase, Chain A, domain 1"/>
    <property type="match status" value="1"/>
</dbReference>
<organism evidence="2">
    <name type="scientific">Octactis speculum</name>
    <dbReference type="NCBI Taxonomy" id="3111310"/>
    <lineage>
        <taxon>Eukaryota</taxon>
        <taxon>Sar</taxon>
        <taxon>Stramenopiles</taxon>
        <taxon>Ochrophyta</taxon>
        <taxon>Dictyochophyceae</taxon>
        <taxon>Dictyochales</taxon>
        <taxon>Dictyochaceae</taxon>
        <taxon>Octactis</taxon>
    </lineage>
</organism>
<reference evidence="2" key="1">
    <citation type="submission" date="2021-01" db="EMBL/GenBank/DDBJ databases">
        <authorList>
            <person name="Corre E."/>
            <person name="Pelletier E."/>
            <person name="Niang G."/>
            <person name="Scheremetjew M."/>
            <person name="Finn R."/>
            <person name="Kale V."/>
            <person name="Holt S."/>
            <person name="Cochrane G."/>
            <person name="Meng A."/>
            <person name="Brown T."/>
            <person name="Cohen L."/>
        </authorList>
    </citation>
    <scope>NUCLEOTIDE SEQUENCE</scope>
    <source>
        <strain evidence="2">CCMP1381</strain>
    </source>
</reference>
<evidence type="ECO:0000256" key="1">
    <source>
        <dbReference type="SAM" id="MobiDB-lite"/>
    </source>
</evidence>
<dbReference type="GO" id="GO:0003824">
    <property type="term" value="F:catalytic activity"/>
    <property type="evidence" value="ECO:0007669"/>
    <property type="project" value="InterPro"/>
</dbReference>
<gene>
    <name evidence="2" type="ORF">DSPE1174_LOCUS16367</name>
</gene>
<sequence>MLMVDIGDHDYHPQEAQATAAAEALSSRKALNDDDDNNTATKNDTLVESDDVTPPPPSPGAITTSPPPPPPSPSSWSTAASANPPPSKSLEVGDYLTLFGSGGMPLAEVAKMLDTAQSDITCGLTRRCSRRYVNCGLLLDDTGSESTRSSSIGSVGDLGETSHRLSCGLTEL</sequence>
<proteinExistence type="predicted"/>
<feature type="compositionally biased region" description="Basic and acidic residues" evidence="1">
    <location>
        <begin position="1"/>
        <end position="13"/>
    </location>
</feature>
<dbReference type="EMBL" id="HBGS01031944">
    <property type="protein sequence ID" value="CAD9432384.1"/>
    <property type="molecule type" value="Transcribed_RNA"/>
</dbReference>
<feature type="region of interest" description="Disordered" evidence="1">
    <location>
        <begin position="1"/>
        <end position="91"/>
    </location>
</feature>
<dbReference type="AlphaFoldDB" id="A0A7S2G4R1"/>
<evidence type="ECO:0000313" key="2">
    <source>
        <dbReference type="EMBL" id="CAD9432384.1"/>
    </source>
</evidence>
<feature type="compositionally biased region" description="Pro residues" evidence="1">
    <location>
        <begin position="53"/>
        <end position="73"/>
    </location>
</feature>
<feature type="compositionally biased region" description="Low complexity" evidence="1">
    <location>
        <begin position="14"/>
        <end position="24"/>
    </location>
</feature>
<protein>
    <submittedName>
        <fullName evidence="2">Uncharacterized protein</fullName>
    </submittedName>
</protein>
<name>A0A7S2G4R1_9STRA</name>
<dbReference type="InterPro" id="IPR009006">
    <property type="entry name" value="Ala_racemase/Decarboxylase_C"/>
</dbReference>
<dbReference type="SUPFAM" id="SSF50621">
    <property type="entry name" value="Alanine racemase C-terminal domain-like"/>
    <property type="match status" value="1"/>
</dbReference>